<accession>A0A178ZW98</accession>
<dbReference type="InterPro" id="IPR053178">
    <property type="entry name" value="Osmoadaptation_assoc"/>
</dbReference>
<protein>
    <recommendedName>
        <fullName evidence="3">Transcription factor domain-containing protein</fullName>
    </recommendedName>
</protein>
<evidence type="ECO:0000313" key="1">
    <source>
        <dbReference type="EMBL" id="OAP64034.1"/>
    </source>
</evidence>
<dbReference type="GeneID" id="30004176"/>
<dbReference type="PANTHER" id="PTHR38111">
    <property type="entry name" value="ZN(2)-C6 FUNGAL-TYPE DOMAIN-CONTAINING PROTEIN-RELATED"/>
    <property type="match status" value="1"/>
</dbReference>
<evidence type="ECO:0000313" key="2">
    <source>
        <dbReference type="Proteomes" id="UP000078343"/>
    </source>
</evidence>
<dbReference type="AlphaFoldDB" id="A0A178ZW98"/>
<keyword evidence="2" id="KW-1185">Reference proteome</keyword>
<dbReference type="OrthoDB" id="4314040at2759"/>
<dbReference type="RefSeq" id="XP_018697401.1">
    <property type="nucleotide sequence ID" value="XM_018831522.1"/>
</dbReference>
<proteinExistence type="predicted"/>
<gene>
    <name evidence="1" type="ORF">AYL99_00006</name>
</gene>
<name>A0A178ZW98_9EURO</name>
<dbReference type="EMBL" id="LVYI01000001">
    <property type="protein sequence ID" value="OAP64034.1"/>
    <property type="molecule type" value="Genomic_DNA"/>
</dbReference>
<sequence length="412" mass="44888">MPLTESEKLAVSLISALDGPAQFGQRLQHMGSHFRQLPVRLGRSRALDAAVSCFMYSFTAASGGLPRDQSLELARYCTAIATLRQEMSCSNLDGSLSTSSETLCASLLLAQYEILKPGPTYSYIQLAGGVSAILKGSGPSRVTSSEFELAIFTTQYPTIITQSMLRGEECFLNDPQWMDAMRRSNGHESPIVSELWTALARVPDLFVQANALGGVPPSCGSSPLYAGILSQIYDIRSAIVAYSDAITRNLSTPGVFATFPAAYRGPHPVPEFHPQTDLESLQANCSIQQATFYYACVIYINAVLQNFLVAHNPALSPQTSQAATSILSTLEFSATTRPFGSFFMTFAGPLCYGVLSDPLDKEVLVQGMNTIFDEVGISWTHFSLQEIFYALTRGGWSGKMRSILSESEKWRP</sequence>
<reference evidence="1 2" key="1">
    <citation type="submission" date="2016-04" db="EMBL/GenBank/DDBJ databases">
        <title>Draft genome of Fonsecaea erecta CBS 125763.</title>
        <authorList>
            <person name="Weiss V.A."/>
            <person name="Vicente V.A."/>
            <person name="Raittz R.T."/>
            <person name="Moreno L.F."/>
            <person name="De Souza E.M."/>
            <person name="Pedrosa F.O."/>
            <person name="Steffens M.B."/>
            <person name="Faoro H."/>
            <person name="Tadra-Sfeir M.Z."/>
            <person name="Najafzadeh M.J."/>
            <person name="Felipe M.S."/>
            <person name="Teixeira M."/>
            <person name="Sun J."/>
            <person name="Xi L."/>
            <person name="Gomes R."/>
            <person name="De Azevedo C.M."/>
            <person name="Salgado C.G."/>
            <person name="Da Silva M.B."/>
            <person name="Nascimento M.F."/>
            <person name="Queiroz-Telles F."/>
            <person name="Attili D.S."/>
            <person name="Gorbushina A."/>
        </authorList>
    </citation>
    <scope>NUCLEOTIDE SEQUENCE [LARGE SCALE GENOMIC DNA]</scope>
    <source>
        <strain evidence="1 2">CBS 125763</strain>
    </source>
</reference>
<organism evidence="1 2">
    <name type="scientific">Fonsecaea erecta</name>
    <dbReference type="NCBI Taxonomy" id="1367422"/>
    <lineage>
        <taxon>Eukaryota</taxon>
        <taxon>Fungi</taxon>
        <taxon>Dikarya</taxon>
        <taxon>Ascomycota</taxon>
        <taxon>Pezizomycotina</taxon>
        <taxon>Eurotiomycetes</taxon>
        <taxon>Chaetothyriomycetidae</taxon>
        <taxon>Chaetothyriales</taxon>
        <taxon>Herpotrichiellaceae</taxon>
        <taxon>Fonsecaea</taxon>
    </lineage>
</organism>
<dbReference type="PANTHER" id="PTHR38111:SF2">
    <property type="entry name" value="FINGER DOMAIN PROTEIN, PUTATIVE (AFU_ORTHOLOGUE AFUA_1G01560)-RELATED"/>
    <property type="match status" value="1"/>
</dbReference>
<comment type="caution">
    <text evidence="1">The sequence shown here is derived from an EMBL/GenBank/DDBJ whole genome shotgun (WGS) entry which is preliminary data.</text>
</comment>
<dbReference type="Proteomes" id="UP000078343">
    <property type="component" value="Unassembled WGS sequence"/>
</dbReference>
<evidence type="ECO:0008006" key="3">
    <source>
        <dbReference type="Google" id="ProtNLM"/>
    </source>
</evidence>